<keyword evidence="5" id="KW-0067">ATP-binding</keyword>
<organism evidence="10 11">
    <name type="scientific">Paenibacillus cookii</name>
    <dbReference type="NCBI Taxonomy" id="157839"/>
    <lineage>
        <taxon>Bacteria</taxon>
        <taxon>Bacillati</taxon>
        <taxon>Bacillota</taxon>
        <taxon>Bacilli</taxon>
        <taxon>Bacillales</taxon>
        <taxon>Paenibacillaceae</taxon>
        <taxon>Paenibacillus</taxon>
    </lineage>
</organism>
<evidence type="ECO:0000259" key="8">
    <source>
        <dbReference type="Pfam" id="PF00370"/>
    </source>
</evidence>
<evidence type="ECO:0000256" key="7">
    <source>
        <dbReference type="NCBIfam" id="TIGR02627"/>
    </source>
</evidence>
<dbReference type="InterPro" id="IPR000577">
    <property type="entry name" value="Carb_kinase_FGGY"/>
</dbReference>
<dbReference type="Pfam" id="PF02782">
    <property type="entry name" value="FGGY_C"/>
    <property type="match status" value="1"/>
</dbReference>
<proteinExistence type="inferred from homology"/>
<dbReference type="InterPro" id="IPR043129">
    <property type="entry name" value="ATPase_NBD"/>
</dbReference>
<evidence type="ECO:0000256" key="3">
    <source>
        <dbReference type="ARBA" id="ARBA00022741"/>
    </source>
</evidence>
<dbReference type="CDD" id="cd07771">
    <property type="entry name" value="ASKHA_NBD_FGGY_RhaB-like"/>
    <property type="match status" value="1"/>
</dbReference>
<dbReference type="PANTHER" id="PTHR43095">
    <property type="entry name" value="SUGAR KINASE"/>
    <property type="match status" value="1"/>
</dbReference>
<dbReference type="NCBIfam" id="TIGR02627">
    <property type="entry name" value="rhamnulo_kin"/>
    <property type="match status" value="1"/>
</dbReference>
<feature type="domain" description="Carbohydrate kinase FGGY C-terminal" evidence="9">
    <location>
        <begin position="266"/>
        <end position="453"/>
    </location>
</feature>
<comment type="caution">
    <text evidence="10">The sequence shown here is derived from an EMBL/GenBank/DDBJ whole genome shotgun (WGS) entry which is preliminary data.</text>
</comment>
<dbReference type="Gene3D" id="3.30.420.40">
    <property type="match status" value="2"/>
</dbReference>
<comment type="similarity">
    <text evidence="1">Belongs to the FGGY kinase family.</text>
</comment>
<evidence type="ECO:0000256" key="1">
    <source>
        <dbReference type="ARBA" id="ARBA00009156"/>
    </source>
</evidence>
<dbReference type="Proteomes" id="UP000680638">
    <property type="component" value="Unassembled WGS sequence"/>
</dbReference>
<evidence type="ECO:0000313" key="10">
    <source>
        <dbReference type="EMBL" id="GIO69020.1"/>
    </source>
</evidence>
<feature type="domain" description="Carbohydrate kinase FGGY N-terminal" evidence="8">
    <location>
        <begin position="18"/>
        <end position="256"/>
    </location>
</feature>
<keyword evidence="4" id="KW-0418">Kinase</keyword>
<evidence type="ECO:0000256" key="4">
    <source>
        <dbReference type="ARBA" id="ARBA00022777"/>
    </source>
</evidence>
<evidence type="ECO:0000256" key="2">
    <source>
        <dbReference type="ARBA" id="ARBA00022679"/>
    </source>
</evidence>
<keyword evidence="6" id="KW-0684">Rhamnose metabolism</keyword>
<dbReference type="InterPro" id="IPR013449">
    <property type="entry name" value="Rhamnulokinase"/>
</dbReference>
<sequence>MILGVKKSISGVMHMNHYLAVDIGASSGRVIWGTLREGALRLQEIHRFGNGFHEKDGKFCWDIEYLFGQILTGLQMAKTLGVDECTLGIDTWAVDYVLLNRKGERIGEVFAYRDPRTNGAPERLHRHLSFQEVYEKTGIQQLSFNTLYQLFVHDREELEAAKHILLVPDYLHYRLCGVLASEATNASTTQMLNWQTQDYDSDLLALLGLQRSQFPDLVRPGVRLGAVLGELVREHGLPRCEVISAATHDTASAVLGVPAQGTSWGYLSSGTWSLIGVEREHPLTSRLAMERNYTNEWGAFGTYRFLKNMMGMWLIQQVRKEADDAYSFAELAEMAAAAEPFRSLIPCNDSRFMNPPKMTEAIRGFCRESGQPVPATAGELARCIFDSMALSYDVYVRELQEVTGERLKQLHVVGGGANNGFLCQLSADVLGMAIYAGPTEATVLGNLAVQMIADGAIRDIQEARDLIRRSFPVRAYAPRPMDSGLLAELRAKYRSLG</sequence>
<dbReference type="SUPFAM" id="SSF53067">
    <property type="entry name" value="Actin-like ATPase domain"/>
    <property type="match status" value="2"/>
</dbReference>
<keyword evidence="2" id="KW-0808">Transferase</keyword>
<dbReference type="InterPro" id="IPR018485">
    <property type="entry name" value="FGGY_C"/>
</dbReference>
<keyword evidence="3" id="KW-0547">Nucleotide-binding</keyword>
<dbReference type="EC" id="2.7.1.5" evidence="7"/>
<keyword evidence="11" id="KW-1185">Reference proteome</keyword>
<dbReference type="PIRSF" id="PIRSF000538">
    <property type="entry name" value="GlpK"/>
    <property type="match status" value="1"/>
</dbReference>
<dbReference type="InterPro" id="IPR050406">
    <property type="entry name" value="FGGY_Carb_Kinase"/>
</dbReference>
<gene>
    <name evidence="10" type="primary">rhaB</name>
    <name evidence="10" type="ORF">J21TS3_38410</name>
</gene>
<evidence type="ECO:0000256" key="5">
    <source>
        <dbReference type="ARBA" id="ARBA00022840"/>
    </source>
</evidence>
<protein>
    <recommendedName>
        <fullName evidence="7">Rhamnulokinase</fullName>
        <ecNumber evidence="7">2.7.1.5</ecNumber>
    </recommendedName>
</protein>
<reference evidence="10 11" key="1">
    <citation type="submission" date="2021-03" db="EMBL/GenBank/DDBJ databases">
        <title>Antimicrobial resistance genes in bacteria isolated from Japanese honey, and their potential for conferring macrolide and lincosamide resistance in the American foulbrood pathogen Paenibacillus larvae.</title>
        <authorList>
            <person name="Okamoto M."/>
            <person name="Kumagai M."/>
            <person name="Kanamori H."/>
            <person name="Takamatsu D."/>
        </authorList>
    </citation>
    <scope>NUCLEOTIDE SEQUENCE [LARGE SCALE GENOMIC DNA]</scope>
    <source>
        <strain evidence="10 11">J21TS3</strain>
    </source>
</reference>
<evidence type="ECO:0000313" key="11">
    <source>
        <dbReference type="Proteomes" id="UP000680638"/>
    </source>
</evidence>
<accession>A0ABQ4M0G0</accession>
<evidence type="ECO:0000256" key="6">
    <source>
        <dbReference type="ARBA" id="ARBA00023308"/>
    </source>
</evidence>
<evidence type="ECO:0000259" key="9">
    <source>
        <dbReference type="Pfam" id="PF02782"/>
    </source>
</evidence>
<dbReference type="InterPro" id="IPR018484">
    <property type="entry name" value="FGGY_N"/>
</dbReference>
<name>A0ABQ4M0G0_9BACL</name>
<dbReference type="EMBL" id="BORW01000025">
    <property type="protein sequence ID" value="GIO69020.1"/>
    <property type="molecule type" value="Genomic_DNA"/>
</dbReference>
<dbReference type="Pfam" id="PF00370">
    <property type="entry name" value="FGGY_N"/>
    <property type="match status" value="1"/>
</dbReference>